<feature type="compositionally biased region" description="Basic residues" evidence="1">
    <location>
        <begin position="299"/>
        <end position="310"/>
    </location>
</feature>
<feature type="compositionally biased region" description="Low complexity" evidence="1">
    <location>
        <begin position="243"/>
        <end position="256"/>
    </location>
</feature>
<accession>A0A6J4JKH2</accession>
<feature type="non-terminal residue" evidence="2">
    <location>
        <position position="1"/>
    </location>
</feature>
<feature type="region of interest" description="Disordered" evidence="1">
    <location>
        <begin position="132"/>
        <end position="356"/>
    </location>
</feature>
<feature type="compositionally biased region" description="Basic and acidic residues" evidence="1">
    <location>
        <begin position="32"/>
        <end position="44"/>
    </location>
</feature>
<evidence type="ECO:0000313" key="2">
    <source>
        <dbReference type="EMBL" id="CAA9280490.1"/>
    </source>
</evidence>
<feature type="compositionally biased region" description="Basic residues" evidence="1">
    <location>
        <begin position="153"/>
        <end position="162"/>
    </location>
</feature>
<feature type="compositionally biased region" description="Basic residues" evidence="1">
    <location>
        <begin position="45"/>
        <end position="55"/>
    </location>
</feature>
<feature type="compositionally biased region" description="Low complexity" evidence="1">
    <location>
        <begin position="189"/>
        <end position="208"/>
    </location>
</feature>
<dbReference type="EMBL" id="CADCTG010000285">
    <property type="protein sequence ID" value="CAA9280490.1"/>
    <property type="molecule type" value="Genomic_DNA"/>
</dbReference>
<keyword evidence="2" id="KW-0808">Transferase</keyword>
<dbReference type="GO" id="GO:0016740">
    <property type="term" value="F:transferase activity"/>
    <property type="evidence" value="ECO:0007669"/>
    <property type="project" value="UniProtKB-KW"/>
</dbReference>
<feature type="compositionally biased region" description="Basic residues" evidence="1">
    <location>
        <begin position="257"/>
        <end position="277"/>
    </location>
</feature>
<feature type="compositionally biased region" description="Basic residues" evidence="1">
    <location>
        <begin position="93"/>
        <end position="103"/>
    </location>
</feature>
<organism evidence="2">
    <name type="scientific">uncultured Acetobacteraceae bacterium</name>
    <dbReference type="NCBI Taxonomy" id="169975"/>
    <lineage>
        <taxon>Bacteria</taxon>
        <taxon>Pseudomonadati</taxon>
        <taxon>Pseudomonadota</taxon>
        <taxon>Alphaproteobacteria</taxon>
        <taxon>Acetobacterales</taxon>
        <taxon>Acetobacteraceae</taxon>
        <taxon>environmental samples</taxon>
    </lineage>
</organism>
<sequence>AARRRAAAAVAGASAGGWCRGLAPPHRERRLDAAGERRGADAVHRVHAAARRGRRGGGDRPRPLPHGPGAVLPGDQVGGAPARGAGAHGGSLRAHRRPHRHRGPAGLGHARGLPGAGLAFHHLLPHQVPGVPARPHRHPPAPRLGRAAALPRERRRHLRRHAQPAGGAGAARLHQGARLDPRRGPRPVPAGAARPLGGAGAARVPLRRAGGGGEEHRGVPPPRPAGVQGGGGRRPAAASVASALPRGALRRLAPGRGARRGLRRRRRFGVPLAHRHLRAGDPGGHGLWHAGRGLSRDRAARRHRRQRGRGAGRGPRPRGGGGAALRPGALPRPRRKLFLGRLHRDLPPAARADPGL</sequence>
<feature type="non-terminal residue" evidence="2">
    <location>
        <position position="356"/>
    </location>
</feature>
<evidence type="ECO:0000256" key="1">
    <source>
        <dbReference type="SAM" id="MobiDB-lite"/>
    </source>
</evidence>
<protein>
    <submittedName>
        <fullName evidence="2">Glycosyltransferase</fullName>
    </submittedName>
</protein>
<feature type="compositionally biased region" description="Gly residues" evidence="1">
    <location>
        <begin position="311"/>
        <end position="323"/>
    </location>
</feature>
<gene>
    <name evidence="2" type="ORF">AVDCRST_MAG08-3742</name>
</gene>
<reference evidence="2" key="1">
    <citation type="submission" date="2020-02" db="EMBL/GenBank/DDBJ databases">
        <authorList>
            <person name="Meier V. D."/>
        </authorList>
    </citation>
    <scope>NUCLEOTIDE SEQUENCE</scope>
    <source>
        <strain evidence="2">AVDCRST_MAG08</strain>
    </source>
</reference>
<feature type="region of interest" description="Disordered" evidence="1">
    <location>
        <begin position="32"/>
        <end position="114"/>
    </location>
</feature>
<proteinExistence type="predicted"/>
<name>A0A6J4JKH2_9PROT</name>
<dbReference type="AlphaFoldDB" id="A0A6J4JKH2"/>